<evidence type="ECO:0000256" key="4">
    <source>
        <dbReference type="ARBA" id="ARBA00022898"/>
    </source>
</evidence>
<dbReference type="GO" id="GO:0008483">
    <property type="term" value="F:transaminase activity"/>
    <property type="evidence" value="ECO:0007669"/>
    <property type="project" value="UniProtKB-KW"/>
</dbReference>
<dbReference type="PANTHER" id="PTHR42790:SF19">
    <property type="entry name" value="KYNURENINE_ALPHA-AMINOADIPATE AMINOTRANSFERASE, MITOCHONDRIAL"/>
    <property type="match status" value="1"/>
</dbReference>
<dbReference type="Pfam" id="PF00155">
    <property type="entry name" value="Aminotran_1_2"/>
    <property type="match status" value="1"/>
</dbReference>
<dbReference type="SUPFAM" id="SSF53383">
    <property type="entry name" value="PLP-dependent transferases"/>
    <property type="match status" value="1"/>
</dbReference>
<sequence>MTVNNPTSTILSNDRRRELVRIATELSRDLNRKIPIIFDKAYEDMIHDPLAEAPESGFLYDDLGIVYEVGTLSKVLAPALRIGYMTGAGGAFMRAMVQRTNDVGFSAPLITQEIASYILDHHINDQIRKVRAGYRERAVAVRRWIDDAIGDFIVDIRGGRAGFYYYLTFEEGILTGEGSPLHRFLSRTTGDPVIDGSPIEKKPRVLYLPGEFCIHPAGGMAEVGMRQMRLSYGFEEPDKICEAIGYLREGVEYVKGDSDIT</sequence>
<dbReference type="AlphaFoldDB" id="A0A7G9Y9K0"/>
<dbReference type="InterPro" id="IPR004839">
    <property type="entry name" value="Aminotransferase_I/II_large"/>
</dbReference>
<dbReference type="InterPro" id="IPR050859">
    <property type="entry name" value="Class-I_PLP-dep_aminotransf"/>
</dbReference>
<evidence type="ECO:0000259" key="5">
    <source>
        <dbReference type="Pfam" id="PF00155"/>
    </source>
</evidence>
<protein>
    <submittedName>
        <fullName evidence="6">Aromatic-amino-acid aminotransferase 1</fullName>
        <ecNumber evidence="6">2.6.1.57</ecNumber>
    </submittedName>
</protein>
<dbReference type="Gene3D" id="3.40.640.10">
    <property type="entry name" value="Type I PLP-dependent aspartate aminotransferase-like (Major domain)"/>
    <property type="match status" value="1"/>
</dbReference>
<feature type="domain" description="Aminotransferase class I/classII large" evidence="5">
    <location>
        <begin position="2"/>
        <end position="166"/>
    </location>
</feature>
<evidence type="ECO:0000256" key="1">
    <source>
        <dbReference type="ARBA" id="ARBA00001933"/>
    </source>
</evidence>
<organism evidence="6">
    <name type="scientific">Candidatus Methanogaster sp. ANME-2c ERB4</name>
    <dbReference type="NCBI Taxonomy" id="2759911"/>
    <lineage>
        <taxon>Archaea</taxon>
        <taxon>Methanobacteriati</taxon>
        <taxon>Methanobacteriota</taxon>
        <taxon>Stenosarchaea group</taxon>
        <taxon>Methanomicrobia</taxon>
        <taxon>Methanosarcinales</taxon>
        <taxon>ANME-2 cluster</taxon>
        <taxon>Candidatus Methanogasteraceae</taxon>
        <taxon>Candidatus Methanogaster</taxon>
    </lineage>
</organism>
<keyword evidence="3 6" id="KW-0808">Transferase</keyword>
<dbReference type="PANTHER" id="PTHR42790">
    <property type="entry name" value="AMINOTRANSFERASE"/>
    <property type="match status" value="1"/>
</dbReference>
<evidence type="ECO:0000256" key="2">
    <source>
        <dbReference type="ARBA" id="ARBA00022576"/>
    </source>
</evidence>
<comment type="cofactor">
    <cofactor evidence="1">
        <name>pyridoxal 5'-phosphate</name>
        <dbReference type="ChEBI" id="CHEBI:597326"/>
    </cofactor>
</comment>
<dbReference type="Gene3D" id="3.90.1150.10">
    <property type="entry name" value="Aspartate Aminotransferase, domain 1"/>
    <property type="match status" value="1"/>
</dbReference>
<reference evidence="6" key="1">
    <citation type="submission" date="2020-06" db="EMBL/GenBank/DDBJ databases">
        <title>Unique genomic features of the anaerobic methanotrophic archaea.</title>
        <authorList>
            <person name="Chadwick G.L."/>
            <person name="Skennerton C.T."/>
            <person name="Laso-Perez R."/>
            <person name="Leu A.O."/>
            <person name="Speth D.R."/>
            <person name="Yu H."/>
            <person name="Morgan-Lang C."/>
            <person name="Hatzenpichler R."/>
            <person name="Goudeau D."/>
            <person name="Malmstrom R."/>
            <person name="Brazelton W.J."/>
            <person name="Woyke T."/>
            <person name="Hallam S.J."/>
            <person name="Tyson G.W."/>
            <person name="Wegener G."/>
            <person name="Boetius A."/>
            <person name="Orphan V."/>
        </authorList>
    </citation>
    <scope>NUCLEOTIDE SEQUENCE</scope>
</reference>
<accession>A0A7G9Y9K0</accession>
<keyword evidence="2 6" id="KW-0032">Aminotransferase</keyword>
<dbReference type="InterPro" id="IPR015422">
    <property type="entry name" value="PyrdxlP-dep_Trfase_small"/>
</dbReference>
<evidence type="ECO:0000313" key="6">
    <source>
        <dbReference type="EMBL" id="QNO44684.1"/>
    </source>
</evidence>
<dbReference type="InterPro" id="IPR015421">
    <property type="entry name" value="PyrdxlP-dep_Trfase_major"/>
</dbReference>
<keyword evidence="4" id="KW-0663">Pyridoxal phosphate</keyword>
<dbReference type="GO" id="GO:1901605">
    <property type="term" value="P:alpha-amino acid metabolic process"/>
    <property type="evidence" value="ECO:0007669"/>
    <property type="project" value="TreeGrafter"/>
</dbReference>
<name>A0A7G9Y9K0_9EURY</name>
<dbReference type="EC" id="2.6.1.57" evidence="6"/>
<dbReference type="InterPro" id="IPR015424">
    <property type="entry name" value="PyrdxlP-dep_Trfase"/>
</dbReference>
<evidence type="ECO:0000256" key="3">
    <source>
        <dbReference type="ARBA" id="ARBA00022679"/>
    </source>
</evidence>
<dbReference type="EMBL" id="MT630998">
    <property type="protein sequence ID" value="QNO44684.1"/>
    <property type="molecule type" value="Genomic_DNA"/>
</dbReference>
<dbReference type="GO" id="GO:0030170">
    <property type="term" value="F:pyridoxal phosphate binding"/>
    <property type="evidence" value="ECO:0007669"/>
    <property type="project" value="InterPro"/>
</dbReference>
<gene>
    <name evidence="6" type="ORF">BAHBMDKO_00003</name>
</gene>
<proteinExistence type="predicted"/>